<proteinExistence type="predicted"/>
<keyword evidence="3" id="KW-1185">Reference proteome</keyword>
<evidence type="ECO:0000256" key="1">
    <source>
        <dbReference type="SAM" id="Coils"/>
    </source>
</evidence>
<name>A0A5B7H230_PORTR</name>
<evidence type="ECO:0000313" key="3">
    <source>
        <dbReference type="Proteomes" id="UP000324222"/>
    </source>
</evidence>
<dbReference type="AlphaFoldDB" id="A0A5B7H230"/>
<comment type="caution">
    <text evidence="2">The sequence shown here is derived from an EMBL/GenBank/DDBJ whole genome shotgun (WGS) entry which is preliminary data.</text>
</comment>
<accession>A0A5B7H230</accession>
<feature type="coiled-coil region" evidence="1">
    <location>
        <begin position="7"/>
        <end position="34"/>
    </location>
</feature>
<sequence>MCYQERREKESDKIKNLLSEISEAEGLFVEVEESVKLWTYEEGKSGPVKLKLKSQVVAEAILWRAWKLKNYNETKMIYIK</sequence>
<evidence type="ECO:0000313" key="2">
    <source>
        <dbReference type="EMBL" id="MPC63989.1"/>
    </source>
</evidence>
<keyword evidence="1" id="KW-0175">Coiled coil</keyword>
<reference evidence="2 3" key="1">
    <citation type="submission" date="2019-05" db="EMBL/GenBank/DDBJ databases">
        <title>Another draft genome of Portunus trituberculatus and its Hox gene families provides insights of decapod evolution.</title>
        <authorList>
            <person name="Jeong J.-H."/>
            <person name="Song I."/>
            <person name="Kim S."/>
            <person name="Choi T."/>
            <person name="Kim D."/>
            <person name="Ryu S."/>
            <person name="Kim W."/>
        </authorList>
    </citation>
    <scope>NUCLEOTIDE SEQUENCE [LARGE SCALE GENOMIC DNA]</scope>
    <source>
        <tissue evidence="2">Muscle</tissue>
    </source>
</reference>
<organism evidence="2 3">
    <name type="scientific">Portunus trituberculatus</name>
    <name type="common">Swimming crab</name>
    <name type="synonym">Neptunus trituberculatus</name>
    <dbReference type="NCBI Taxonomy" id="210409"/>
    <lineage>
        <taxon>Eukaryota</taxon>
        <taxon>Metazoa</taxon>
        <taxon>Ecdysozoa</taxon>
        <taxon>Arthropoda</taxon>
        <taxon>Crustacea</taxon>
        <taxon>Multicrustacea</taxon>
        <taxon>Malacostraca</taxon>
        <taxon>Eumalacostraca</taxon>
        <taxon>Eucarida</taxon>
        <taxon>Decapoda</taxon>
        <taxon>Pleocyemata</taxon>
        <taxon>Brachyura</taxon>
        <taxon>Eubrachyura</taxon>
        <taxon>Portunoidea</taxon>
        <taxon>Portunidae</taxon>
        <taxon>Portuninae</taxon>
        <taxon>Portunus</taxon>
    </lineage>
</organism>
<dbReference type="EMBL" id="VSRR010021499">
    <property type="protein sequence ID" value="MPC63989.1"/>
    <property type="molecule type" value="Genomic_DNA"/>
</dbReference>
<dbReference type="Proteomes" id="UP000324222">
    <property type="component" value="Unassembled WGS sequence"/>
</dbReference>
<gene>
    <name evidence="2" type="ORF">E2C01_058098</name>
</gene>
<protein>
    <submittedName>
        <fullName evidence="2">Uncharacterized protein</fullName>
    </submittedName>
</protein>